<protein>
    <submittedName>
        <fullName evidence="1">Phosphonate C-P lyase system protein PhnH</fullName>
    </submittedName>
</protein>
<dbReference type="Gene3D" id="3.40.50.11310">
    <property type="entry name" value="Bacterial phosphonate metabolism protein PhnH"/>
    <property type="match status" value="1"/>
</dbReference>
<evidence type="ECO:0000313" key="2">
    <source>
        <dbReference type="Proteomes" id="UP000509346"/>
    </source>
</evidence>
<dbReference type="SUPFAM" id="SSF159709">
    <property type="entry name" value="PhnH-like"/>
    <property type="match status" value="1"/>
</dbReference>
<dbReference type="RefSeq" id="WP_179918176.1">
    <property type="nucleotide sequence ID" value="NZ_CP058909.1"/>
</dbReference>
<keyword evidence="2" id="KW-1185">Reference proteome</keyword>
<dbReference type="Pfam" id="PF05845">
    <property type="entry name" value="PhnH"/>
    <property type="match status" value="1"/>
</dbReference>
<proteinExistence type="predicted"/>
<sequence length="183" mass="19531">MRALGLDPVHDTRETFRALCDATSRPGTVVSVATDPADHALVATLVDHEVTTWTPDERLREALENQGRLDAASPTSADVVHARGRPDWDVRECDRGTLVEPSEGATVVYRVDDLGAADDPGLTGVELTGPGVDGARRFGVGLPTGELERLSEAQSTYPRGVDAYFAAGERVAAVPRSNELEVL</sequence>
<dbReference type="GO" id="GO:0019634">
    <property type="term" value="P:organic phosphonate metabolic process"/>
    <property type="evidence" value="ECO:0007669"/>
    <property type="project" value="InterPro"/>
</dbReference>
<reference evidence="1 2" key="1">
    <citation type="submission" date="2020-07" db="EMBL/GenBank/DDBJ databases">
        <title>Halosimplex litoreum sp. nov. and Halosimplex rubrum sp. nov., isolated from different salt environments.</title>
        <authorList>
            <person name="Cui H."/>
        </authorList>
    </citation>
    <scope>NUCLEOTIDE SEQUENCE [LARGE SCALE GENOMIC DNA]</scope>
    <source>
        <strain evidence="1 2">R2</strain>
    </source>
</reference>
<keyword evidence="1" id="KW-0456">Lyase</keyword>
<name>A0A7D5PA33_9EURY</name>
<accession>A0A7D5PA33</accession>
<dbReference type="InterPro" id="IPR008772">
    <property type="entry name" value="Phosphonate_metab_PhnH"/>
</dbReference>
<dbReference type="NCBIfam" id="TIGR03292">
    <property type="entry name" value="PhnH_redo"/>
    <property type="match status" value="1"/>
</dbReference>
<evidence type="ECO:0000313" key="1">
    <source>
        <dbReference type="EMBL" id="QLH83121.1"/>
    </source>
</evidence>
<gene>
    <name evidence="1" type="primary">phnH</name>
    <name evidence="1" type="ORF">HZS54_16470</name>
</gene>
<dbReference type="EMBL" id="CP058909">
    <property type="protein sequence ID" value="QLH83121.1"/>
    <property type="molecule type" value="Genomic_DNA"/>
</dbReference>
<dbReference type="GeneID" id="56084217"/>
<dbReference type="Proteomes" id="UP000509346">
    <property type="component" value="Chromosome"/>
</dbReference>
<dbReference type="AlphaFoldDB" id="A0A7D5PA33"/>
<dbReference type="InterPro" id="IPR038058">
    <property type="entry name" value="PhnH-like_sp"/>
</dbReference>
<dbReference type="KEGG" id="hpel:HZS54_16470"/>
<dbReference type="GO" id="GO:0016829">
    <property type="term" value="F:lyase activity"/>
    <property type="evidence" value="ECO:0007669"/>
    <property type="project" value="UniProtKB-KW"/>
</dbReference>
<dbReference type="OrthoDB" id="184031at2157"/>
<organism evidence="1 2">
    <name type="scientific">Halosimplex pelagicum</name>
    <dbReference type="NCBI Taxonomy" id="869886"/>
    <lineage>
        <taxon>Archaea</taxon>
        <taxon>Methanobacteriati</taxon>
        <taxon>Methanobacteriota</taxon>
        <taxon>Stenosarchaea group</taxon>
        <taxon>Halobacteria</taxon>
        <taxon>Halobacteriales</taxon>
        <taxon>Haloarculaceae</taxon>
        <taxon>Halosimplex</taxon>
    </lineage>
</organism>